<protein>
    <submittedName>
        <fullName evidence="1">Uncharacterized protein</fullName>
    </submittedName>
</protein>
<sequence>MNFLDTAFRQLAFAWKLHNYACEGNLDLDVLDRPITYTDGGSSIFVLPDKVLNSHNDLILALENNLVIAFGAAAITLNRCREEAGIALGQDFQSETNNFSAVVYQIRNAFAHDIAEPKWNITDPRYARVYEFGDMRFDLTAVGRKPFEYQDIGGPDAIFRIKEYAQRMVWPDFR</sequence>
<accession>A0A7Z3BJ05</accession>
<dbReference type="RefSeq" id="WP_169936483.1">
    <property type="nucleotide sequence ID" value="NZ_CP048833.1"/>
</dbReference>
<evidence type="ECO:0000313" key="2">
    <source>
        <dbReference type="Proteomes" id="UP000502549"/>
    </source>
</evidence>
<dbReference type="AlphaFoldDB" id="A0A7Z3BJ05"/>
<proteinExistence type="predicted"/>
<gene>
    <name evidence="1" type="ORF">G4G71_07175</name>
</gene>
<dbReference type="Proteomes" id="UP000502549">
    <property type="component" value="Chromosome"/>
</dbReference>
<organism evidence="1 2">
    <name type="scientific">Pseudomonas multiresinivorans</name>
    <dbReference type="NCBI Taxonomy" id="95301"/>
    <lineage>
        <taxon>Bacteria</taxon>
        <taxon>Pseudomonadati</taxon>
        <taxon>Pseudomonadota</taxon>
        <taxon>Gammaproteobacteria</taxon>
        <taxon>Pseudomonadales</taxon>
        <taxon>Pseudomonadaceae</taxon>
        <taxon>Pseudomonas</taxon>
    </lineage>
</organism>
<dbReference type="KEGG" id="pmui:G4G71_07175"/>
<evidence type="ECO:0000313" key="1">
    <source>
        <dbReference type="EMBL" id="QJP07678.1"/>
    </source>
</evidence>
<reference evidence="1 2" key="1">
    <citation type="submission" date="2020-02" db="EMBL/GenBank/DDBJ databases">
        <title>Complete genome sequence of Pseudomonas multiresinivorans ORNL1.</title>
        <authorList>
            <person name="Podar M."/>
        </authorList>
    </citation>
    <scope>NUCLEOTIDE SEQUENCE [LARGE SCALE GENOMIC DNA]</scope>
    <source>
        <strain evidence="2">populi</strain>
    </source>
</reference>
<name>A0A7Z3BJ05_9PSED</name>
<dbReference type="EMBL" id="CP048833">
    <property type="protein sequence ID" value="QJP07678.1"/>
    <property type="molecule type" value="Genomic_DNA"/>
</dbReference>
<keyword evidence="2" id="KW-1185">Reference proteome</keyword>